<dbReference type="SUPFAM" id="SSF54001">
    <property type="entry name" value="Cysteine proteinases"/>
    <property type="match status" value="1"/>
</dbReference>
<gene>
    <name evidence="2" type="ORF">EZL74_00370</name>
</gene>
<evidence type="ECO:0000313" key="2">
    <source>
        <dbReference type="EMBL" id="TBX70990.1"/>
    </source>
</evidence>
<dbReference type="GO" id="GO:0005737">
    <property type="term" value="C:cytoplasm"/>
    <property type="evidence" value="ECO:0007669"/>
    <property type="project" value="TreeGrafter"/>
</dbReference>
<name>A0A4Q9Z479_9FLAO</name>
<proteinExistence type="predicted"/>
<dbReference type="InterPro" id="IPR052557">
    <property type="entry name" value="CAP/Cytokinesis_protein"/>
</dbReference>
<dbReference type="PANTHER" id="PTHR46333:SF2">
    <property type="entry name" value="CYTOKINESIS PROTEIN 3"/>
    <property type="match status" value="1"/>
</dbReference>
<dbReference type="Pfam" id="PF01841">
    <property type="entry name" value="Transglut_core"/>
    <property type="match status" value="1"/>
</dbReference>
<dbReference type="Gene3D" id="3.10.620.30">
    <property type="match status" value="1"/>
</dbReference>
<dbReference type="PANTHER" id="PTHR46333">
    <property type="entry name" value="CYTOKINESIS PROTEIN 3"/>
    <property type="match status" value="1"/>
</dbReference>
<keyword evidence="3" id="KW-1185">Reference proteome</keyword>
<feature type="domain" description="Transglutaminase-like" evidence="1">
    <location>
        <begin position="89"/>
        <end position="151"/>
    </location>
</feature>
<sequence length="379" mass="44461">MKKILQLLVLLSSHFMFSQYEIIDQKTDEIPKQYQNSIPAIANYINQNFTSEEDKVRAAFYWTANNISYDVPAMYKPKIQTVKEKIDATLKTRKGVCMHYAEVFNAIVNQLGVKSYVVDGYTKQFGKIANLSHSWNACKINGKWYLFDPTWGAGYVKDEVFYKKLNNAYYKTDAADFLKTHMPFDYIWQLNEKPITNDDFYQDVTESDLIANPFDFNRAIAEFEGLSEPDRMAKQIERLEKTGLKNDFIKEKYNALKMNLEGYKNNQSIPKLELIVSEFNLANKLLNDFIAYRNKRFMPLVSDEKIREKVQVPYNKWLFCQQELDKIVDVSKENLYNFNSLKKTVASAQKRFEEQLNFVNNYLSKSTSERAAFFTARRK</sequence>
<dbReference type="AlphaFoldDB" id="A0A4Q9Z479"/>
<dbReference type="SMART" id="SM00460">
    <property type="entry name" value="TGc"/>
    <property type="match status" value="1"/>
</dbReference>
<dbReference type="InterPro" id="IPR002931">
    <property type="entry name" value="Transglutaminase-like"/>
</dbReference>
<comment type="caution">
    <text evidence="2">The sequence shown here is derived from an EMBL/GenBank/DDBJ whole genome shotgun (WGS) entry which is preliminary data.</text>
</comment>
<dbReference type="EMBL" id="SJPE01000001">
    <property type="protein sequence ID" value="TBX70990.1"/>
    <property type="molecule type" value="Genomic_DNA"/>
</dbReference>
<accession>A0A4Q9Z479</accession>
<dbReference type="Proteomes" id="UP000293300">
    <property type="component" value="Unassembled WGS sequence"/>
</dbReference>
<dbReference type="RefSeq" id="WP_131474602.1">
    <property type="nucleotide sequence ID" value="NZ_SJPE01000001.1"/>
</dbReference>
<evidence type="ECO:0000259" key="1">
    <source>
        <dbReference type="SMART" id="SM00460"/>
    </source>
</evidence>
<organism evidence="2 3">
    <name type="scientific">Flavobacterium silvisoli</name>
    <dbReference type="NCBI Taxonomy" id="2529433"/>
    <lineage>
        <taxon>Bacteria</taxon>
        <taxon>Pseudomonadati</taxon>
        <taxon>Bacteroidota</taxon>
        <taxon>Flavobacteriia</taxon>
        <taxon>Flavobacteriales</taxon>
        <taxon>Flavobacteriaceae</taxon>
        <taxon>Flavobacterium</taxon>
    </lineage>
</organism>
<reference evidence="2 3" key="1">
    <citation type="submission" date="2019-02" db="EMBL/GenBank/DDBJ databases">
        <title>Flavobacterium sp. RD-2-33 isolated from forest soil.</title>
        <authorList>
            <person name="Chaudhary D.K."/>
        </authorList>
    </citation>
    <scope>NUCLEOTIDE SEQUENCE [LARGE SCALE GENOMIC DNA]</scope>
    <source>
        <strain evidence="2 3">RD-2-33</strain>
    </source>
</reference>
<dbReference type="OrthoDB" id="9788327at2"/>
<protein>
    <recommendedName>
        <fullName evidence="1">Transglutaminase-like domain-containing protein</fullName>
    </recommendedName>
</protein>
<evidence type="ECO:0000313" key="3">
    <source>
        <dbReference type="Proteomes" id="UP000293300"/>
    </source>
</evidence>
<dbReference type="InterPro" id="IPR038765">
    <property type="entry name" value="Papain-like_cys_pep_sf"/>
</dbReference>